<dbReference type="PANTHER" id="PTHR24321">
    <property type="entry name" value="DEHYDROGENASES, SHORT CHAIN"/>
    <property type="match status" value="1"/>
</dbReference>
<dbReference type="AlphaFoldDB" id="A0A1G8KQP1"/>
<dbReference type="PANTHER" id="PTHR24321:SF8">
    <property type="entry name" value="ESTRADIOL 17-BETA-DEHYDROGENASE 8-RELATED"/>
    <property type="match status" value="1"/>
</dbReference>
<organism evidence="3 4">
    <name type="scientific">Alteribacillus persepolensis</name>
    <dbReference type="NCBI Taxonomy" id="568899"/>
    <lineage>
        <taxon>Bacteria</taxon>
        <taxon>Bacillati</taxon>
        <taxon>Bacillota</taxon>
        <taxon>Bacilli</taxon>
        <taxon>Bacillales</taxon>
        <taxon>Bacillaceae</taxon>
        <taxon>Alteribacillus</taxon>
    </lineage>
</organism>
<dbReference type="Proteomes" id="UP000199163">
    <property type="component" value="Unassembled WGS sequence"/>
</dbReference>
<dbReference type="PRINTS" id="PR00081">
    <property type="entry name" value="GDHRDH"/>
</dbReference>
<gene>
    <name evidence="3" type="ORF">SAMN05192534_1622</name>
</gene>
<dbReference type="CDD" id="cd05233">
    <property type="entry name" value="SDR_c"/>
    <property type="match status" value="1"/>
</dbReference>
<reference evidence="3 4" key="1">
    <citation type="submission" date="2016-10" db="EMBL/GenBank/DDBJ databases">
        <authorList>
            <person name="de Groot N.N."/>
        </authorList>
    </citation>
    <scope>NUCLEOTIDE SEQUENCE [LARGE SCALE GENOMIC DNA]</scope>
    <source>
        <strain evidence="3 4">DSM 21632</strain>
    </source>
</reference>
<dbReference type="InterPro" id="IPR036291">
    <property type="entry name" value="NAD(P)-bd_dom_sf"/>
</dbReference>
<keyword evidence="4" id="KW-1185">Reference proteome</keyword>
<dbReference type="SUPFAM" id="SSF51735">
    <property type="entry name" value="NAD(P)-binding Rossmann-fold domains"/>
    <property type="match status" value="1"/>
</dbReference>
<comment type="similarity">
    <text evidence="1">Belongs to the short-chain dehydrogenases/reductases (SDR) family.</text>
</comment>
<dbReference type="STRING" id="568899.SAMN05192534_1622"/>
<protein>
    <submittedName>
        <fullName evidence="3">NAD(P)-dependent dehydrogenase, short-chain alcohol dehydrogenase family</fullName>
    </submittedName>
</protein>
<dbReference type="NCBIfam" id="NF009466">
    <property type="entry name" value="PRK12826.1-2"/>
    <property type="match status" value="1"/>
</dbReference>
<dbReference type="EMBL" id="FNDK01000062">
    <property type="protein sequence ID" value="SDI45737.1"/>
    <property type="molecule type" value="Genomic_DNA"/>
</dbReference>
<dbReference type="InterPro" id="IPR002347">
    <property type="entry name" value="SDR_fam"/>
</dbReference>
<dbReference type="GO" id="GO:0016491">
    <property type="term" value="F:oxidoreductase activity"/>
    <property type="evidence" value="ECO:0007669"/>
    <property type="project" value="UniProtKB-KW"/>
</dbReference>
<dbReference type="PROSITE" id="PS00061">
    <property type="entry name" value="ADH_SHORT"/>
    <property type="match status" value="1"/>
</dbReference>
<sequence>MNQLAGKVAIVTGGASGIGREVALQFANEGSKVVIVDINEEKGKEIEKLIKDDRGSALFIRADITNPYAVNELYSKVEETYGKVDILFNNAGIFLEGRLTHELSFTEWKKLMSVNLDAVFLMARKALRYMLKNGEGVIVNTASAVSDVGYAQQAAYTASKHAVAGFTKTLALEYSNHNIRVNAISPGETETPLIDWYSKEELEAVLADYPIGRMAKPVEMAKAVVFLVSPDASYITGTNLFVDGGFTAK</sequence>
<dbReference type="Gene3D" id="3.40.50.720">
    <property type="entry name" value="NAD(P)-binding Rossmann-like Domain"/>
    <property type="match status" value="1"/>
</dbReference>
<name>A0A1G8KQP1_9BACI</name>
<evidence type="ECO:0000256" key="2">
    <source>
        <dbReference type="ARBA" id="ARBA00023002"/>
    </source>
</evidence>
<dbReference type="RefSeq" id="WP_091277150.1">
    <property type="nucleotide sequence ID" value="NZ_FNDK01000062.1"/>
</dbReference>
<dbReference type="InterPro" id="IPR020904">
    <property type="entry name" value="Sc_DH/Rdtase_CS"/>
</dbReference>
<accession>A0A1G8KQP1</accession>
<evidence type="ECO:0000313" key="4">
    <source>
        <dbReference type="Proteomes" id="UP000199163"/>
    </source>
</evidence>
<proteinExistence type="inferred from homology"/>
<dbReference type="OrthoDB" id="9803333at2"/>
<evidence type="ECO:0000313" key="3">
    <source>
        <dbReference type="EMBL" id="SDI45737.1"/>
    </source>
</evidence>
<keyword evidence="2" id="KW-0560">Oxidoreductase</keyword>
<dbReference type="Pfam" id="PF13561">
    <property type="entry name" value="adh_short_C2"/>
    <property type="match status" value="1"/>
</dbReference>
<dbReference type="PRINTS" id="PR00080">
    <property type="entry name" value="SDRFAMILY"/>
</dbReference>
<dbReference type="FunFam" id="3.40.50.720:FF:000084">
    <property type="entry name" value="Short-chain dehydrogenase reductase"/>
    <property type="match status" value="1"/>
</dbReference>
<dbReference type="GO" id="GO:0008206">
    <property type="term" value="P:bile acid metabolic process"/>
    <property type="evidence" value="ECO:0007669"/>
    <property type="project" value="UniProtKB-ARBA"/>
</dbReference>
<dbReference type="NCBIfam" id="NF005559">
    <property type="entry name" value="PRK07231.1"/>
    <property type="match status" value="1"/>
</dbReference>
<evidence type="ECO:0000256" key="1">
    <source>
        <dbReference type="ARBA" id="ARBA00006484"/>
    </source>
</evidence>